<dbReference type="InterPro" id="IPR011444">
    <property type="entry name" value="DUF1549"/>
</dbReference>
<keyword evidence="6" id="KW-0732">Signal</keyword>
<dbReference type="PANTHER" id="PTHR35889">
    <property type="entry name" value="CYCLOINULO-OLIGOSACCHARIDE FRUCTANOTRANSFERASE-RELATED"/>
    <property type="match status" value="1"/>
</dbReference>
<feature type="compositionally biased region" description="Basic and acidic residues" evidence="5">
    <location>
        <begin position="431"/>
        <end position="440"/>
    </location>
</feature>
<name>A0A518CH35_9PLAN</name>
<evidence type="ECO:0000256" key="6">
    <source>
        <dbReference type="SAM" id="SignalP"/>
    </source>
</evidence>
<dbReference type="Pfam" id="PF07635">
    <property type="entry name" value="PSCyt1"/>
    <property type="match status" value="1"/>
</dbReference>
<keyword evidence="3 4" id="KW-0408">Iron</keyword>
<dbReference type="EMBL" id="CP036281">
    <property type="protein sequence ID" value="QDU78536.1"/>
    <property type="molecule type" value="Genomic_DNA"/>
</dbReference>
<evidence type="ECO:0000256" key="5">
    <source>
        <dbReference type="SAM" id="MobiDB-lite"/>
    </source>
</evidence>
<feature type="signal peptide" evidence="6">
    <location>
        <begin position="1"/>
        <end position="31"/>
    </location>
</feature>
<dbReference type="InterPro" id="IPR022655">
    <property type="entry name" value="DUF1553"/>
</dbReference>
<feature type="domain" description="Cytochrome c" evidence="7">
    <location>
        <begin position="29"/>
        <end position="129"/>
    </location>
</feature>
<accession>A0A518CH35</accession>
<dbReference type="Pfam" id="PF07587">
    <property type="entry name" value="PSD1"/>
    <property type="match status" value="1"/>
</dbReference>
<keyword evidence="2 4" id="KW-0479">Metal-binding</keyword>
<evidence type="ECO:0000313" key="8">
    <source>
        <dbReference type="EMBL" id="QDU78536.1"/>
    </source>
</evidence>
<evidence type="ECO:0000313" key="9">
    <source>
        <dbReference type="Proteomes" id="UP000317178"/>
    </source>
</evidence>
<dbReference type="Pfam" id="PF07583">
    <property type="entry name" value="PSCyt2"/>
    <property type="match status" value="1"/>
</dbReference>
<dbReference type="InterPro" id="IPR036909">
    <property type="entry name" value="Cyt_c-like_dom_sf"/>
</dbReference>
<dbReference type="SUPFAM" id="SSF46626">
    <property type="entry name" value="Cytochrome c"/>
    <property type="match status" value="1"/>
</dbReference>
<dbReference type="InterPro" id="IPR011429">
    <property type="entry name" value="Cyt_c_Planctomycete-type"/>
</dbReference>
<dbReference type="InterPro" id="IPR009056">
    <property type="entry name" value="Cyt_c-like_dom"/>
</dbReference>
<keyword evidence="9" id="KW-1185">Reference proteome</keyword>
<gene>
    <name evidence="8" type="ORF">Pla110_02400</name>
</gene>
<dbReference type="KEGG" id="plon:Pla110_02400"/>
<dbReference type="PROSITE" id="PS51007">
    <property type="entry name" value="CYTC"/>
    <property type="match status" value="1"/>
</dbReference>
<dbReference type="Proteomes" id="UP000317178">
    <property type="component" value="Chromosome"/>
</dbReference>
<dbReference type="GO" id="GO:0009055">
    <property type="term" value="F:electron transfer activity"/>
    <property type="evidence" value="ECO:0007669"/>
    <property type="project" value="InterPro"/>
</dbReference>
<dbReference type="Gene3D" id="1.10.760.10">
    <property type="entry name" value="Cytochrome c-like domain"/>
    <property type="match status" value="1"/>
</dbReference>
<evidence type="ECO:0000256" key="2">
    <source>
        <dbReference type="ARBA" id="ARBA00022723"/>
    </source>
</evidence>
<evidence type="ECO:0000256" key="1">
    <source>
        <dbReference type="ARBA" id="ARBA00022617"/>
    </source>
</evidence>
<dbReference type="GO" id="GO:0046872">
    <property type="term" value="F:metal ion binding"/>
    <property type="evidence" value="ECO:0007669"/>
    <property type="project" value="UniProtKB-KW"/>
</dbReference>
<feature type="chain" id="PRO_5022121807" evidence="6">
    <location>
        <begin position="32"/>
        <end position="875"/>
    </location>
</feature>
<dbReference type="PANTHER" id="PTHR35889:SF3">
    <property type="entry name" value="F-BOX DOMAIN-CONTAINING PROTEIN"/>
    <property type="match status" value="1"/>
</dbReference>
<organism evidence="8 9">
    <name type="scientific">Polystyrenella longa</name>
    <dbReference type="NCBI Taxonomy" id="2528007"/>
    <lineage>
        <taxon>Bacteria</taxon>
        <taxon>Pseudomonadati</taxon>
        <taxon>Planctomycetota</taxon>
        <taxon>Planctomycetia</taxon>
        <taxon>Planctomycetales</taxon>
        <taxon>Planctomycetaceae</taxon>
        <taxon>Polystyrenella</taxon>
    </lineage>
</organism>
<dbReference type="GO" id="GO:0020037">
    <property type="term" value="F:heme binding"/>
    <property type="evidence" value="ECO:0007669"/>
    <property type="project" value="InterPro"/>
</dbReference>
<evidence type="ECO:0000256" key="4">
    <source>
        <dbReference type="PROSITE-ProRule" id="PRU00433"/>
    </source>
</evidence>
<reference evidence="8 9" key="1">
    <citation type="submission" date="2019-02" db="EMBL/GenBank/DDBJ databases">
        <title>Deep-cultivation of Planctomycetes and their phenomic and genomic characterization uncovers novel biology.</title>
        <authorList>
            <person name="Wiegand S."/>
            <person name="Jogler M."/>
            <person name="Boedeker C."/>
            <person name="Pinto D."/>
            <person name="Vollmers J."/>
            <person name="Rivas-Marin E."/>
            <person name="Kohn T."/>
            <person name="Peeters S.H."/>
            <person name="Heuer A."/>
            <person name="Rast P."/>
            <person name="Oberbeckmann S."/>
            <person name="Bunk B."/>
            <person name="Jeske O."/>
            <person name="Meyerdierks A."/>
            <person name="Storesund J.E."/>
            <person name="Kallscheuer N."/>
            <person name="Luecker S."/>
            <person name="Lage O.M."/>
            <person name="Pohl T."/>
            <person name="Merkel B.J."/>
            <person name="Hornburger P."/>
            <person name="Mueller R.-W."/>
            <person name="Bruemmer F."/>
            <person name="Labrenz M."/>
            <person name="Spormann A.M."/>
            <person name="Op den Camp H."/>
            <person name="Overmann J."/>
            <person name="Amann R."/>
            <person name="Jetten M.S.M."/>
            <person name="Mascher T."/>
            <person name="Medema M.H."/>
            <person name="Devos D.P."/>
            <person name="Kaster A.-K."/>
            <person name="Ovreas L."/>
            <person name="Rohde M."/>
            <person name="Galperin M.Y."/>
            <person name="Jogler C."/>
        </authorList>
    </citation>
    <scope>NUCLEOTIDE SEQUENCE [LARGE SCALE GENOMIC DNA]</scope>
    <source>
        <strain evidence="8 9">Pla110</strain>
    </source>
</reference>
<evidence type="ECO:0000256" key="3">
    <source>
        <dbReference type="ARBA" id="ARBA00023004"/>
    </source>
</evidence>
<dbReference type="OrthoDB" id="127107at2"/>
<keyword evidence="1 4" id="KW-0349">Heme</keyword>
<sequence length="875" mass="99610" precursor="true">MICSPKLKRSLLSCVVFLILSAIGLSASAYAEKPEINFERDIRPILENNCMYCHGNDERDGGLRFQSHQDLLLLNDSGEPAVAVGTSAESELIKRISAPDETRMPPADTADRLSDEEIALLKRWIDSGAHWSSTKEETQHWAYIKPIKANPPEVTLNAPIQNPIDAFILSKLEQSSVSLKPASPSDPARLMRRVYLDLTGLPPTPEEVDSFLTDPSDSAYEKIVDRLLASPRYGEKWTQHWLDMARYADSNGFQADQLRTMWLYRDWVINALNDDQPFDQFTVEQLAGDLLPNATWSQKVATGFHRCTTCNVEAGVDPEENRVNQIIDRVNTTSSVWLGTTLECAQCHNHKYDPFSQQDYYQLMAYFNNTPLEVEQEGDSVTFNFYGPKLAKPLSKIEQLKYDELKTERETLGENLEIIREEQKVQQEKWEEKKQGELTSKKNSKQELSSAEAKTLDTLNFPREKRSSQQNEYLQSYFEKQNTEISGLQKKLSDLDLELQQREPPTSLVMREQDEMRETFIFKRGDFLSRGKTVTPTTPAVLHPLNSAVDPVNVETGTRLEFANWLVSPENPLMARTTVNRWWAHFFGQGIVATLEDLGTQGEPPTHQELLDWLAVDFMENGWSRKHVHKRIVMSATYRQSTKVTNAHLQLDPENKLYPRGPRQRLSAESIRDNALAISGLLTHKLGGPPVYPPQPDKIWKHVGRNAPEYKIETDEDRYRRGLYVIWRRSAPYPSFINFDAPDRASCVISRSSTNTPLQALTLLNDPAYVEMAWGLADRLASTKTEGDLREKLTYGMRLAISREPSEDEINTLAELYQTELARYQENPKQAEERLPQSALKLTSLVDKTATPVELAAWFSIANILLNLDETITKG</sequence>
<dbReference type="AlphaFoldDB" id="A0A518CH35"/>
<dbReference type="RefSeq" id="WP_144992368.1">
    <property type="nucleotide sequence ID" value="NZ_CP036281.1"/>
</dbReference>
<feature type="region of interest" description="Disordered" evidence="5">
    <location>
        <begin position="431"/>
        <end position="467"/>
    </location>
</feature>
<evidence type="ECO:0000259" key="7">
    <source>
        <dbReference type="PROSITE" id="PS51007"/>
    </source>
</evidence>
<protein>
    <submittedName>
        <fullName evidence="8">Planctomycete cytochrome C</fullName>
    </submittedName>
</protein>
<proteinExistence type="predicted"/>